<evidence type="ECO:0000313" key="4">
    <source>
        <dbReference type="Proteomes" id="UP000307943"/>
    </source>
</evidence>
<protein>
    <submittedName>
        <fullName evidence="3">Extracellular solute-binding protein</fullName>
    </submittedName>
</protein>
<dbReference type="AlphaFoldDB" id="A0A5C4T4D3"/>
<dbReference type="InterPro" id="IPR050490">
    <property type="entry name" value="Bact_solute-bd_prot1"/>
</dbReference>
<comment type="caution">
    <text evidence="3">The sequence shown here is derived from an EMBL/GenBank/DDBJ whole genome shotgun (WGS) entry which is preliminary data.</text>
</comment>
<keyword evidence="2" id="KW-0732">Signal</keyword>
<feature type="chain" id="PRO_5039291902" evidence="2">
    <location>
        <begin position="21"/>
        <end position="442"/>
    </location>
</feature>
<proteinExistence type="predicted"/>
<dbReference type="RefSeq" id="WP_139604908.1">
    <property type="nucleotide sequence ID" value="NZ_VDCQ01000040.1"/>
</dbReference>
<keyword evidence="4" id="KW-1185">Reference proteome</keyword>
<dbReference type="SUPFAM" id="SSF53850">
    <property type="entry name" value="Periplasmic binding protein-like II"/>
    <property type="match status" value="1"/>
</dbReference>
<organism evidence="3 4">
    <name type="scientific">Paenibacillus hemerocallicola</name>
    <dbReference type="NCBI Taxonomy" id="1172614"/>
    <lineage>
        <taxon>Bacteria</taxon>
        <taxon>Bacillati</taxon>
        <taxon>Bacillota</taxon>
        <taxon>Bacilli</taxon>
        <taxon>Bacillales</taxon>
        <taxon>Paenibacillaceae</taxon>
        <taxon>Paenibacillus</taxon>
    </lineage>
</organism>
<dbReference type="Pfam" id="PF01547">
    <property type="entry name" value="SBP_bac_1"/>
    <property type="match status" value="1"/>
</dbReference>
<feature type="signal peptide" evidence="2">
    <location>
        <begin position="1"/>
        <end position="20"/>
    </location>
</feature>
<evidence type="ECO:0000256" key="2">
    <source>
        <dbReference type="SAM" id="SignalP"/>
    </source>
</evidence>
<dbReference type="EMBL" id="VDCQ01000040">
    <property type="protein sequence ID" value="TNJ63635.1"/>
    <property type="molecule type" value="Genomic_DNA"/>
</dbReference>
<name>A0A5C4T4D3_9BACL</name>
<accession>A0A5C4T4D3</accession>
<dbReference type="Gene3D" id="3.40.190.10">
    <property type="entry name" value="Periplasmic binding protein-like II"/>
    <property type="match status" value="1"/>
</dbReference>
<dbReference type="Proteomes" id="UP000307943">
    <property type="component" value="Unassembled WGS sequence"/>
</dbReference>
<sequence>MHGKKVMLFMLSSVIAAGLAGCGGSDSTKGDARSGEPTKPPAASNEPVELTIVTTAGHTPESFDTRFGNSLRKKFPNYTIKFIPNSAIKFADLVATNTMVDIVYAAVNDFTNGPLKSGMVYDMTELMKVHGVDPNKVGMNWVQGLSPVWEGKLYGLPIGIETLATFYNKDIFDKFGVAYPKDGLTWDDVFDMNNKLTRVDQGVSYVGLVVAPAQHFSLNALSLPFYDMQTGKMSIVTDEAKWRAIFDTIAIRPMSALGYKEKTASLKALPGEANFYKTRDAAMEVGLVHIPLSYTEMKDMNWDVTTYPSFKELPGGGAQANLLLFGVTNMSKNKDAAMEVIKYLYSDEYQTISARDGNYPAIVNEDRIKQFAQNTYYKDRNVQSVFKAKLAPLSKRTIYDPDLATIYRKYMSELALGNMDMNTMMRKVDEEAQQKIAQLKSR</sequence>
<dbReference type="PANTHER" id="PTHR43649:SF12">
    <property type="entry name" value="DIACETYLCHITOBIOSE BINDING PROTEIN DASA"/>
    <property type="match status" value="1"/>
</dbReference>
<dbReference type="InterPro" id="IPR006059">
    <property type="entry name" value="SBP"/>
</dbReference>
<dbReference type="PROSITE" id="PS51257">
    <property type="entry name" value="PROKAR_LIPOPROTEIN"/>
    <property type="match status" value="1"/>
</dbReference>
<gene>
    <name evidence="3" type="ORF">FE784_24585</name>
</gene>
<evidence type="ECO:0000313" key="3">
    <source>
        <dbReference type="EMBL" id="TNJ63635.1"/>
    </source>
</evidence>
<reference evidence="3 4" key="1">
    <citation type="submission" date="2019-05" db="EMBL/GenBank/DDBJ databases">
        <title>We sequenced the genome of Paenibacillus hemerocallicola KCTC 33185 for further insight into its adaptation and study the phylogeny of Paenibacillus.</title>
        <authorList>
            <person name="Narsing Rao M.P."/>
        </authorList>
    </citation>
    <scope>NUCLEOTIDE SEQUENCE [LARGE SCALE GENOMIC DNA]</scope>
    <source>
        <strain evidence="3 4">KCTC 33185</strain>
    </source>
</reference>
<dbReference type="OrthoDB" id="9766758at2"/>
<dbReference type="PANTHER" id="PTHR43649">
    <property type="entry name" value="ARABINOSE-BINDING PROTEIN-RELATED"/>
    <property type="match status" value="1"/>
</dbReference>
<evidence type="ECO:0000256" key="1">
    <source>
        <dbReference type="SAM" id="MobiDB-lite"/>
    </source>
</evidence>
<feature type="region of interest" description="Disordered" evidence="1">
    <location>
        <begin position="26"/>
        <end position="48"/>
    </location>
</feature>